<proteinExistence type="predicted"/>
<reference evidence="1 2" key="1">
    <citation type="submission" date="2019-05" db="EMBL/GenBank/DDBJ databases">
        <title>Another draft genome of Portunus trituberculatus and its Hox gene families provides insights of decapod evolution.</title>
        <authorList>
            <person name="Jeong J.-H."/>
            <person name="Song I."/>
            <person name="Kim S."/>
            <person name="Choi T."/>
            <person name="Kim D."/>
            <person name="Ryu S."/>
            <person name="Kim W."/>
        </authorList>
    </citation>
    <scope>NUCLEOTIDE SEQUENCE [LARGE SCALE GENOMIC DNA]</scope>
    <source>
        <tissue evidence="1">Muscle</tissue>
    </source>
</reference>
<dbReference type="EMBL" id="VSRR010000621">
    <property type="protein sequence ID" value="MPC17788.1"/>
    <property type="molecule type" value="Genomic_DNA"/>
</dbReference>
<sequence>MDEEWHEERKSGESLAVTLLHVVVEGDLALVRLVTVWTHLIPPLVVSQPVGLHVVDEAEGLAADVTRLLHHCEIQPTHLALKLGLKCLVNLWHHQKGRSQLYSPGWSSKISLGTSEYPSVLPASSSCSCASGVPSATSSCPTTSPDPSKKCAGAGKVRRKCSGGKTGLVLFWSSSMTVVRMSKGLISTCMLSKGLCRYGWGSEAMSMASPSPISPSLW</sequence>
<accession>A0A5B7D902</accession>
<organism evidence="1 2">
    <name type="scientific">Portunus trituberculatus</name>
    <name type="common">Swimming crab</name>
    <name type="synonym">Neptunus trituberculatus</name>
    <dbReference type="NCBI Taxonomy" id="210409"/>
    <lineage>
        <taxon>Eukaryota</taxon>
        <taxon>Metazoa</taxon>
        <taxon>Ecdysozoa</taxon>
        <taxon>Arthropoda</taxon>
        <taxon>Crustacea</taxon>
        <taxon>Multicrustacea</taxon>
        <taxon>Malacostraca</taxon>
        <taxon>Eumalacostraca</taxon>
        <taxon>Eucarida</taxon>
        <taxon>Decapoda</taxon>
        <taxon>Pleocyemata</taxon>
        <taxon>Brachyura</taxon>
        <taxon>Eubrachyura</taxon>
        <taxon>Portunoidea</taxon>
        <taxon>Portunidae</taxon>
        <taxon>Portuninae</taxon>
        <taxon>Portunus</taxon>
    </lineage>
</organism>
<keyword evidence="2" id="KW-1185">Reference proteome</keyword>
<gene>
    <name evidence="1" type="ORF">E2C01_010653</name>
</gene>
<comment type="caution">
    <text evidence="1">The sequence shown here is derived from an EMBL/GenBank/DDBJ whole genome shotgun (WGS) entry which is preliminary data.</text>
</comment>
<name>A0A5B7D902_PORTR</name>
<dbReference type="AlphaFoldDB" id="A0A5B7D902"/>
<evidence type="ECO:0000313" key="2">
    <source>
        <dbReference type="Proteomes" id="UP000324222"/>
    </source>
</evidence>
<protein>
    <submittedName>
        <fullName evidence="1">Uncharacterized protein</fullName>
    </submittedName>
</protein>
<dbReference type="Proteomes" id="UP000324222">
    <property type="component" value="Unassembled WGS sequence"/>
</dbReference>
<evidence type="ECO:0000313" key="1">
    <source>
        <dbReference type="EMBL" id="MPC17788.1"/>
    </source>
</evidence>